<accession>A0A1Y2A497</accession>
<comment type="caution">
    <text evidence="1">The sequence shown here is derived from an EMBL/GenBank/DDBJ whole genome shotgun (WGS) entry which is preliminary data.</text>
</comment>
<keyword evidence="2" id="KW-1185">Reference proteome</keyword>
<evidence type="ECO:0000313" key="2">
    <source>
        <dbReference type="Proteomes" id="UP000193144"/>
    </source>
</evidence>
<evidence type="ECO:0000313" key="1">
    <source>
        <dbReference type="EMBL" id="ORY17351.1"/>
    </source>
</evidence>
<name>A0A1Y2A497_9PLEO</name>
<organism evidence="1 2">
    <name type="scientific">Clohesyomyces aquaticus</name>
    <dbReference type="NCBI Taxonomy" id="1231657"/>
    <lineage>
        <taxon>Eukaryota</taxon>
        <taxon>Fungi</taxon>
        <taxon>Dikarya</taxon>
        <taxon>Ascomycota</taxon>
        <taxon>Pezizomycotina</taxon>
        <taxon>Dothideomycetes</taxon>
        <taxon>Pleosporomycetidae</taxon>
        <taxon>Pleosporales</taxon>
        <taxon>Lindgomycetaceae</taxon>
        <taxon>Clohesyomyces</taxon>
    </lineage>
</organism>
<reference evidence="1 2" key="1">
    <citation type="submission" date="2016-07" db="EMBL/GenBank/DDBJ databases">
        <title>Pervasive Adenine N6-methylation of Active Genes in Fungi.</title>
        <authorList>
            <consortium name="DOE Joint Genome Institute"/>
            <person name="Mondo S.J."/>
            <person name="Dannebaum R.O."/>
            <person name="Kuo R.C."/>
            <person name="Labutti K."/>
            <person name="Haridas S."/>
            <person name="Kuo A."/>
            <person name="Salamov A."/>
            <person name="Ahrendt S.R."/>
            <person name="Lipzen A."/>
            <person name="Sullivan W."/>
            <person name="Andreopoulos W.B."/>
            <person name="Clum A."/>
            <person name="Lindquist E."/>
            <person name="Daum C."/>
            <person name="Ramamoorthy G.K."/>
            <person name="Gryganskyi A."/>
            <person name="Culley D."/>
            <person name="Magnuson J.K."/>
            <person name="James T.Y."/>
            <person name="O'Malley M.A."/>
            <person name="Stajich J.E."/>
            <person name="Spatafora J.W."/>
            <person name="Visel A."/>
            <person name="Grigoriev I.V."/>
        </authorList>
    </citation>
    <scope>NUCLEOTIDE SEQUENCE [LARGE SCALE GENOMIC DNA]</scope>
    <source>
        <strain evidence="1 2">CBS 115471</strain>
    </source>
</reference>
<gene>
    <name evidence="1" type="ORF">BCR34DRAFT_52864</name>
</gene>
<proteinExistence type="predicted"/>
<dbReference type="EMBL" id="MCFA01000013">
    <property type="protein sequence ID" value="ORY17351.1"/>
    <property type="molecule type" value="Genomic_DNA"/>
</dbReference>
<dbReference type="Proteomes" id="UP000193144">
    <property type="component" value="Unassembled WGS sequence"/>
</dbReference>
<dbReference type="AlphaFoldDB" id="A0A1Y2A497"/>
<sequence>MPECLGPHNDGAATVPTHCSHDSTVDADPPKLQLTRCSNRAGVLCPSLIPAASCSLAMAAHYLIRAAEAGCAVDMLLPHGVVAASNLTTAQKCTSRTQWLAIDEQEIKPRAALVARWPKRAMQLNQPYPLCSSPGPAQTSFKVPTYPIQMVHGLCLRFLSDPLLLKHDTGSHYICHTRRRELRLHWNYQWP</sequence>
<protein>
    <submittedName>
        <fullName evidence="1">Uncharacterized protein</fullName>
    </submittedName>
</protein>